<dbReference type="Proteomes" id="UP000269883">
    <property type="component" value="Chromosome"/>
</dbReference>
<dbReference type="EMBL" id="AP017378">
    <property type="protein sequence ID" value="BBD06991.1"/>
    <property type="molecule type" value="Genomic_DNA"/>
</dbReference>
<keyword evidence="2" id="KW-0560">Oxidoreductase</keyword>
<proteinExistence type="inferred from homology"/>
<dbReference type="GO" id="GO:0046872">
    <property type="term" value="F:metal ion binding"/>
    <property type="evidence" value="ECO:0007669"/>
    <property type="project" value="InterPro"/>
</dbReference>
<dbReference type="InterPro" id="IPR044731">
    <property type="entry name" value="BDH-like"/>
</dbReference>
<gene>
    <name evidence="5" type="ORF">DFE_0265</name>
</gene>
<sequence>MNNFTFHIPTQVHFGVGQIAALPEALKAHGATRVLLAYGGGSIKKYGVYDEVVRELNNAGLPFAELTGIQPNPRVESVREGITMIRDQNLDFILAVGGGSVIDCCKAIAAGAPYLDGDVMDLLTGKAMAQTTVPLGTVLTLAATGSELNNGAVITAGEDHKKLVLFHPGLFPRFSILDPAYTATLPPKQTAAGAADILCHLMEQYFNPAPGTQVQDRMNEGLMRVVLDNAETALAEPDNLEARANLLWASSMALAGLQLMLGKPMAGFPIHFLGHELSSLNDMTHGVSLALLTPAWMRLVMRENPENIAPLAAFARNVMDVTESDDMTAAQQGIKRLEDWYKRINMPANLREAGVPEDKLRYLADKVMEGRQPFGPLTPIDANRAEVIFREAF</sequence>
<keyword evidence="6" id="KW-1185">Reference proteome</keyword>
<dbReference type="InterPro" id="IPR018211">
    <property type="entry name" value="ADH_Fe_CS"/>
</dbReference>
<dbReference type="InterPro" id="IPR056798">
    <property type="entry name" value="ADH_Fe_C"/>
</dbReference>
<dbReference type="GO" id="GO:1990362">
    <property type="term" value="F:butanol dehydrogenase (NAD+) activity"/>
    <property type="evidence" value="ECO:0007669"/>
    <property type="project" value="InterPro"/>
</dbReference>
<dbReference type="GO" id="GO:1990002">
    <property type="term" value="F:methylglyoxal reductase (NADPH) (acetol producing) activity"/>
    <property type="evidence" value="ECO:0007669"/>
    <property type="project" value="TreeGrafter"/>
</dbReference>
<dbReference type="GO" id="GO:0008106">
    <property type="term" value="F:alcohol dehydrogenase (NADP+) activity"/>
    <property type="evidence" value="ECO:0007669"/>
    <property type="project" value="TreeGrafter"/>
</dbReference>
<dbReference type="RefSeq" id="WP_172961580.1">
    <property type="nucleotide sequence ID" value="NZ_AP017378.1"/>
</dbReference>
<dbReference type="GO" id="GO:0005829">
    <property type="term" value="C:cytosol"/>
    <property type="evidence" value="ECO:0007669"/>
    <property type="project" value="TreeGrafter"/>
</dbReference>
<dbReference type="AlphaFoldDB" id="A0A2Z6AUT1"/>
<accession>A0A2Z6AUT1</accession>
<dbReference type="Pfam" id="PF00465">
    <property type="entry name" value="Fe-ADH"/>
    <property type="match status" value="1"/>
</dbReference>
<dbReference type="CDD" id="cd08187">
    <property type="entry name" value="BDH"/>
    <property type="match status" value="1"/>
</dbReference>
<organism evidence="5 6">
    <name type="scientific">Desulfovibrio ferrophilus</name>
    <dbReference type="NCBI Taxonomy" id="241368"/>
    <lineage>
        <taxon>Bacteria</taxon>
        <taxon>Pseudomonadati</taxon>
        <taxon>Thermodesulfobacteriota</taxon>
        <taxon>Desulfovibrionia</taxon>
        <taxon>Desulfovibrionales</taxon>
        <taxon>Desulfovibrionaceae</taxon>
        <taxon>Desulfovibrio</taxon>
    </lineage>
</organism>
<evidence type="ECO:0000256" key="2">
    <source>
        <dbReference type="ARBA" id="ARBA00023002"/>
    </source>
</evidence>
<dbReference type="KEGG" id="dfl:DFE_0265"/>
<evidence type="ECO:0000313" key="5">
    <source>
        <dbReference type="EMBL" id="BBD06991.1"/>
    </source>
</evidence>
<dbReference type="InterPro" id="IPR001670">
    <property type="entry name" value="ADH_Fe/GldA"/>
</dbReference>
<dbReference type="Gene3D" id="1.20.1090.10">
    <property type="entry name" value="Dehydroquinate synthase-like - alpha domain"/>
    <property type="match status" value="1"/>
</dbReference>
<dbReference type="PROSITE" id="PS00913">
    <property type="entry name" value="ADH_IRON_1"/>
    <property type="match status" value="1"/>
</dbReference>
<evidence type="ECO:0000256" key="1">
    <source>
        <dbReference type="ARBA" id="ARBA00007358"/>
    </source>
</evidence>
<dbReference type="Pfam" id="PF25137">
    <property type="entry name" value="ADH_Fe_C"/>
    <property type="match status" value="1"/>
</dbReference>
<evidence type="ECO:0000259" key="4">
    <source>
        <dbReference type="Pfam" id="PF25137"/>
    </source>
</evidence>
<evidence type="ECO:0000313" key="6">
    <source>
        <dbReference type="Proteomes" id="UP000269883"/>
    </source>
</evidence>
<name>A0A2Z6AUT1_9BACT</name>
<feature type="domain" description="Alcohol dehydrogenase iron-type/glycerol dehydrogenase GldA" evidence="3">
    <location>
        <begin position="9"/>
        <end position="179"/>
    </location>
</feature>
<dbReference type="FunFam" id="3.40.50.1970:FF:000003">
    <property type="entry name" value="Alcohol dehydrogenase, iron-containing"/>
    <property type="match status" value="1"/>
</dbReference>
<dbReference type="PANTHER" id="PTHR43633">
    <property type="entry name" value="ALCOHOL DEHYDROGENASE YQHD"/>
    <property type="match status" value="1"/>
</dbReference>
<comment type="similarity">
    <text evidence="1">Belongs to the iron-containing alcohol dehydrogenase family.</text>
</comment>
<dbReference type="PANTHER" id="PTHR43633:SF1">
    <property type="entry name" value="ALCOHOL DEHYDROGENASE YQHD"/>
    <property type="match status" value="1"/>
</dbReference>
<dbReference type="SUPFAM" id="SSF56796">
    <property type="entry name" value="Dehydroquinate synthase-like"/>
    <property type="match status" value="1"/>
</dbReference>
<reference evidence="5 6" key="1">
    <citation type="journal article" date="2018" name="Sci. Adv.">
        <title>Multi-heme cytochromes provide a pathway for survival in energy-limited environments.</title>
        <authorList>
            <person name="Deng X."/>
            <person name="Dohmae N."/>
            <person name="Nealson K.H."/>
            <person name="Hashimoto K."/>
            <person name="Okamoto A."/>
        </authorList>
    </citation>
    <scope>NUCLEOTIDE SEQUENCE [LARGE SCALE GENOMIC DNA]</scope>
    <source>
        <strain evidence="5 6">IS5</strain>
    </source>
</reference>
<feature type="domain" description="Fe-containing alcohol dehydrogenase-like C-terminal" evidence="4">
    <location>
        <begin position="190"/>
        <end position="387"/>
    </location>
</feature>
<protein>
    <submittedName>
        <fullName evidence="5">Iron-containing alcohol dehydrogenase</fullName>
    </submittedName>
</protein>
<evidence type="ECO:0000259" key="3">
    <source>
        <dbReference type="Pfam" id="PF00465"/>
    </source>
</evidence>
<dbReference type="Gene3D" id="3.40.50.1970">
    <property type="match status" value="1"/>
</dbReference>